<organism evidence="1 2">
    <name type="scientific">Limosa lapponica baueri</name>
    <dbReference type="NCBI Taxonomy" id="1758121"/>
    <lineage>
        <taxon>Eukaryota</taxon>
        <taxon>Metazoa</taxon>
        <taxon>Chordata</taxon>
        <taxon>Craniata</taxon>
        <taxon>Vertebrata</taxon>
        <taxon>Euteleostomi</taxon>
        <taxon>Archelosauria</taxon>
        <taxon>Archosauria</taxon>
        <taxon>Dinosauria</taxon>
        <taxon>Saurischia</taxon>
        <taxon>Theropoda</taxon>
        <taxon>Coelurosauria</taxon>
        <taxon>Aves</taxon>
        <taxon>Neognathae</taxon>
        <taxon>Neoaves</taxon>
        <taxon>Charadriiformes</taxon>
        <taxon>Scolopacidae</taxon>
        <taxon>Limosa</taxon>
    </lineage>
</organism>
<name>A0A2I0UCS4_LIMLA</name>
<dbReference type="EMBL" id="KZ505870">
    <property type="protein sequence ID" value="PKU43793.1"/>
    <property type="molecule type" value="Genomic_DNA"/>
</dbReference>
<keyword evidence="2" id="KW-1185">Reference proteome</keyword>
<dbReference type="AlphaFoldDB" id="A0A2I0UCS4"/>
<reference evidence="2" key="1">
    <citation type="submission" date="2017-11" db="EMBL/GenBank/DDBJ databases">
        <authorList>
            <person name="Lima N.C."/>
            <person name="Parody-Merino A.M."/>
            <person name="Battley P.F."/>
            <person name="Fidler A.E."/>
            <person name="Prosdocimi F."/>
        </authorList>
    </citation>
    <scope>NUCLEOTIDE SEQUENCE [LARGE SCALE GENOMIC DNA]</scope>
</reference>
<sequence>MPAGSNDLSLAKAKPISNGGSISVRTYLRRGKNCCATAADRGVRICKRNNSADTKVREEEGEGGAAAEILPQPVVKTMVRQAVSLQPMGVQSGEDTTCSLCRTPHQSR</sequence>
<gene>
    <name evidence="1" type="ORF">llap_5893</name>
</gene>
<dbReference type="Proteomes" id="UP000233556">
    <property type="component" value="Unassembled WGS sequence"/>
</dbReference>
<reference evidence="2" key="2">
    <citation type="submission" date="2017-12" db="EMBL/GenBank/DDBJ databases">
        <title>Genome sequence of the Bar-tailed Godwit (Limosa lapponica baueri).</title>
        <authorList>
            <person name="Lima N.C.B."/>
            <person name="Parody-Merino A.M."/>
            <person name="Battley P.F."/>
            <person name="Fidler A.E."/>
            <person name="Prosdocimi F."/>
        </authorList>
    </citation>
    <scope>NUCLEOTIDE SEQUENCE [LARGE SCALE GENOMIC DNA]</scope>
</reference>
<accession>A0A2I0UCS4</accession>
<proteinExistence type="predicted"/>
<evidence type="ECO:0000313" key="2">
    <source>
        <dbReference type="Proteomes" id="UP000233556"/>
    </source>
</evidence>
<evidence type="ECO:0000313" key="1">
    <source>
        <dbReference type="EMBL" id="PKU43793.1"/>
    </source>
</evidence>
<protein>
    <submittedName>
        <fullName evidence="1">Protein pxr1-like</fullName>
    </submittedName>
</protein>